<evidence type="ECO:0000313" key="2">
    <source>
        <dbReference type="Proteomes" id="UP000651057"/>
    </source>
</evidence>
<dbReference type="RefSeq" id="WP_201923369.1">
    <property type="nucleotide sequence ID" value="NZ_BAABAX010000002.1"/>
</dbReference>
<dbReference type="GO" id="GO:0006629">
    <property type="term" value="P:lipid metabolic process"/>
    <property type="evidence" value="ECO:0007669"/>
    <property type="project" value="InterPro"/>
</dbReference>
<dbReference type="InterPro" id="IPR051057">
    <property type="entry name" value="PI-PLC_domain"/>
</dbReference>
<dbReference type="InterPro" id="IPR017946">
    <property type="entry name" value="PLC-like_Pdiesterase_TIM-brl"/>
</dbReference>
<dbReference type="GO" id="GO:0008081">
    <property type="term" value="F:phosphoric diester hydrolase activity"/>
    <property type="evidence" value="ECO:0007669"/>
    <property type="project" value="InterPro"/>
</dbReference>
<gene>
    <name evidence="1" type="ORF">JJQ60_17570</name>
</gene>
<dbReference type="AlphaFoldDB" id="A0A937DB33"/>
<dbReference type="SUPFAM" id="SSF51695">
    <property type="entry name" value="PLC-like phosphodiesterases"/>
    <property type="match status" value="1"/>
</dbReference>
<evidence type="ECO:0008006" key="3">
    <source>
        <dbReference type="Google" id="ProtNLM"/>
    </source>
</evidence>
<evidence type="ECO:0000313" key="1">
    <source>
        <dbReference type="EMBL" id="MBL0685347.1"/>
    </source>
</evidence>
<proteinExistence type="predicted"/>
<dbReference type="EMBL" id="JAERQJ010000008">
    <property type="protein sequence ID" value="MBL0685347.1"/>
    <property type="molecule type" value="Genomic_DNA"/>
</dbReference>
<dbReference type="PANTHER" id="PTHR13593:SF113">
    <property type="entry name" value="SI:DKEY-266F7.9"/>
    <property type="match status" value="1"/>
</dbReference>
<protein>
    <recommendedName>
        <fullName evidence="3">Phosphatidylinositol diacylglycerol-lyase</fullName>
    </recommendedName>
</protein>
<dbReference type="Proteomes" id="UP000651057">
    <property type="component" value="Unassembled WGS sequence"/>
</dbReference>
<accession>A0A937DB33</accession>
<comment type="caution">
    <text evidence="1">The sequence shown here is derived from an EMBL/GenBank/DDBJ whole genome shotgun (WGS) entry which is preliminary data.</text>
</comment>
<organism evidence="1 2">
    <name type="scientific">Aquimarina mytili</name>
    <dbReference type="NCBI Taxonomy" id="874423"/>
    <lineage>
        <taxon>Bacteria</taxon>
        <taxon>Pseudomonadati</taxon>
        <taxon>Bacteroidota</taxon>
        <taxon>Flavobacteriia</taxon>
        <taxon>Flavobacteriales</taxon>
        <taxon>Flavobacteriaceae</taxon>
        <taxon>Aquimarina</taxon>
    </lineage>
</organism>
<dbReference type="Gene3D" id="3.20.20.190">
    <property type="entry name" value="Phosphatidylinositol (PI) phosphodiesterase"/>
    <property type="match status" value="1"/>
</dbReference>
<sequence>MTYRNNDVYFCLDTGYALINGSYTIDSFSVTGGQDPKRRIYAGLQVTCSSNGKMTFSVGRKGSEGVANWFDDRILNSQSTFNHGAGKMNFAFLGTLKLTITGGILGRRQETFTFSNIAIAQGHSGVSNNWWFGGQNCSYIKKHTVMAQGINSNGDSVSFAFLRGGNDVSSVGVTPTTLINTKNWMGKLSDSTQLDSIMMPGSHDAGMSELHHCAPPIVGNGYVQTQSSSIGQQLVYGSRYFDIRVDYDHNELVTYHRTDGWGCNGQGLVSVLDQTKEFLIANPTETAFLKFSHIRGYKDHNPAVTKQKINDLLSNYSTFMYKSSNSNINLAKGKLGNVRGKMILVFNYSEYIDPLTGRFRYKDGNSAQPGLTVYDHYSNTNDYSKMSTDQLNKWKDYGGLGQGVFFLLSWTLTASPPGAIIAVLAKKANDNLPNVLYDQIVAKKTSKPNIVYVDYVDSKTTQSIILYNFDYFF</sequence>
<name>A0A937DB33_9FLAO</name>
<keyword evidence="2" id="KW-1185">Reference proteome</keyword>
<reference evidence="1" key="1">
    <citation type="submission" date="2021-01" db="EMBL/GenBank/DDBJ databases">
        <authorList>
            <person name="Zhong Y.L."/>
        </authorList>
    </citation>
    <scope>NUCLEOTIDE SEQUENCE</scope>
    <source>
        <strain evidence="1">KCTC 23302</strain>
    </source>
</reference>
<dbReference type="PANTHER" id="PTHR13593">
    <property type="match status" value="1"/>
</dbReference>